<dbReference type="Pfam" id="PF00106">
    <property type="entry name" value="adh_short"/>
    <property type="match status" value="1"/>
</dbReference>
<feature type="transmembrane region" description="Helical" evidence="23">
    <location>
        <begin position="132"/>
        <end position="152"/>
    </location>
</feature>
<comment type="catalytic activity">
    <reaction evidence="12">
        <text>15-oxo-(5S,6R)-dihydroxy-(7E,9E,11Z)-eicosatrienoate + NADH + H(+) = (5S,6R,15S)-trihydroxy-(7E,9E,11Z)-eicosatrienoate + NAD(+)</text>
        <dbReference type="Rhea" id="RHEA:41596"/>
        <dbReference type="ChEBI" id="CHEBI:15378"/>
        <dbReference type="ChEBI" id="CHEBI:57540"/>
        <dbReference type="ChEBI" id="CHEBI:57945"/>
        <dbReference type="ChEBI" id="CHEBI:78325"/>
        <dbReference type="ChEBI" id="CHEBI:78329"/>
    </reaction>
    <physiologicalReaction direction="left-to-right" evidence="12">
        <dbReference type="Rhea" id="RHEA:41597"/>
    </physiologicalReaction>
</comment>
<evidence type="ECO:0000313" key="24">
    <source>
        <dbReference type="EMBL" id="WAR25005.1"/>
    </source>
</evidence>
<comment type="catalytic activity">
    <reaction evidence="15">
        <text>resolvin D2 + NAD(+) = 7-oxoresolvin D2 + NADH + H(+)</text>
        <dbReference type="Rhea" id="RHEA:53584"/>
        <dbReference type="ChEBI" id="CHEBI:15378"/>
        <dbReference type="ChEBI" id="CHEBI:57540"/>
        <dbReference type="ChEBI" id="CHEBI:57945"/>
        <dbReference type="ChEBI" id="CHEBI:133367"/>
        <dbReference type="ChEBI" id="CHEBI:137497"/>
    </reaction>
    <physiologicalReaction direction="left-to-right" evidence="15">
        <dbReference type="Rhea" id="RHEA:53585"/>
    </physiologicalReaction>
</comment>
<evidence type="ECO:0000256" key="22">
    <source>
        <dbReference type="RuleBase" id="RU000363"/>
    </source>
</evidence>
<dbReference type="PRINTS" id="PR00081">
    <property type="entry name" value="GDHRDH"/>
</dbReference>
<dbReference type="PRINTS" id="PR00080">
    <property type="entry name" value="SDRFAMILY"/>
</dbReference>
<evidence type="ECO:0000256" key="13">
    <source>
        <dbReference type="ARBA" id="ARBA00048144"/>
    </source>
</evidence>
<dbReference type="InterPro" id="IPR002347">
    <property type="entry name" value="SDR_fam"/>
</dbReference>
<evidence type="ECO:0000256" key="21">
    <source>
        <dbReference type="ARBA" id="ARBA00049188"/>
    </source>
</evidence>
<organism evidence="24 25">
    <name type="scientific">Mya arenaria</name>
    <name type="common">Soft-shell clam</name>
    <dbReference type="NCBI Taxonomy" id="6604"/>
    <lineage>
        <taxon>Eukaryota</taxon>
        <taxon>Metazoa</taxon>
        <taxon>Spiralia</taxon>
        <taxon>Lophotrochozoa</taxon>
        <taxon>Mollusca</taxon>
        <taxon>Bivalvia</taxon>
        <taxon>Autobranchia</taxon>
        <taxon>Heteroconchia</taxon>
        <taxon>Euheterodonta</taxon>
        <taxon>Imparidentia</taxon>
        <taxon>Neoheterodontei</taxon>
        <taxon>Myida</taxon>
        <taxon>Myoidea</taxon>
        <taxon>Myidae</taxon>
        <taxon>Mya</taxon>
    </lineage>
</organism>
<dbReference type="EC" id="1.1.1.141" evidence="3"/>
<evidence type="ECO:0000256" key="14">
    <source>
        <dbReference type="ARBA" id="ARBA00048170"/>
    </source>
</evidence>
<comment type="catalytic activity">
    <reaction evidence="20">
        <text>(15S)-hydroxy-(5Z,8Z,11Z,13E)-eicosatetraenoate + NAD(+) = 15-oxo-(5Z,8Z,11Z,13E)-eicosatetraenoate + NADH + H(+)</text>
        <dbReference type="Rhea" id="RHEA:23260"/>
        <dbReference type="ChEBI" id="CHEBI:15378"/>
        <dbReference type="ChEBI" id="CHEBI:57409"/>
        <dbReference type="ChEBI" id="CHEBI:57410"/>
        <dbReference type="ChEBI" id="CHEBI:57540"/>
        <dbReference type="ChEBI" id="CHEBI:57945"/>
        <dbReference type="EC" id="1.1.1.232"/>
    </reaction>
    <physiologicalReaction direction="left-to-right" evidence="20">
        <dbReference type="Rhea" id="RHEA:23261"/>
    </physiologicalReaction>
</comment>
<evidence type="ECO:0000256" key="9">
    <source>
        <dbReference type="ARBA" id="ARBA00047325"/>
    </source>
</evidence>
<comment type="function">
    <text evidence="8">Catalyzes the NAD-dependent dehydrogenation (oxidation) of a broad array of hydroxylated polyunsaturated fatty acids (mainly eicosanoids and docosanoids, including prostaglandins, lipoxins and resolvins), yielding their corresponding keto (oxo) metabolites. Decreases the levels of the pro-proliferative prostaglandins such as prostaglandin E2 (whose activity is increased in cancer because of an increase in the expression of cyclooxygenase 2) and generates oxo-fatty acid products that can profoundly influence cell function by abrogating pro-inflammatory cytokine expression. Converts resolvins E1, D1 and D2 to their oxo products, which represents a mode of resolvin inactivation. Resolvin E1 plays important roles during the resolution phase of acute inflammation, while resolvins D1 and D2 have a unique role in obesity-induced adipose inflammation.</text>
</comment>
<dbReference type="Proteomes" id="UP001164746">
    <property type="component" value="Chromosome 14"/>
</dbReference>
<evidence type="ECO:0000256" key="3">
    <source>
        <dbReference type="ARBA" id="ARBA00038968"/>
    </source>
</evidence>
<comment type="catalytic activity">
    <reaction evidence="16">
        <text>lipoxin A4 + NAD(+) = 15-oxo-(5S,6R)-dihydroxy-(7E,9E,11Z,13E)-eicosatetraenoate + NADH + H(+)</text>
        <dbReference type="Rhea" id="RHEA:41572"/>
        <dbReference type="ChEBI" id="CHEBI:15378"/>
        <dbReference type="ChEBI" id="CHEBI:57540"/>
        <dbReference type="ChEBI" id="CHEBI:57945"/>
        <dbReference type="ChEBI" id="CHEBI:67026"/>
        <dbReference type="ChEBI" id="CHEBI:78311"/>
    </reaction>
    <physiologicalReaction direction="left-to-right" evidence="16">
        <dbReference type="Rhea" id="RHEA:41573"/>
    </physiologicalReaction>
</comment>
<evidence type="ECO:0000256" key="17">
    <source>
        <dbReference type="ARBA" id="ARBA00048611"/>
    </source>
</evidence>
<name>A0ABY7FSL5_MYAAR</name>
<proteinExistence type="inferred from homology"/>
<dbReference type="PANTHER" id="PTHR44229:SF4">
    <property type="entry name" value="15-HYDROXYPROSTAGLANDIN DEHYDROGENASE [NAD(+)]"/>
    <property type="match status" value="1"/>
</dbReference>
<comment type="similarity">
    <text evidence="1 22">Belongs to the short-chain dehydrogenases/reductases (SDR) family.</text>
</comment>
<evidence type="ECO:0000256" key="10">
    <source>
        <dbReference type="ARBA" id="ARBA00047672"/>
    </source>
</evidence>
<keyword evidence="23" id="KW-0472">Membrane</keyword>
<dbReference type="PANTHER" id="PTHR44229">
    <property type="entry name" value="15-HYDROXYPROSTAGLANDIN DEHYDROGENASE [NAD(+)]"/>
    <property type="match status" value="1"/>
</dbReference>
<keyword evidence="23" id="KW-1133">Transmembrane helix</keyword>
<dbReference type="EC" id="1.1.1.232" evidence="4"/>
<comment type="catalytic activity">
    <reaction evidence="13">
        <text>(11R)-hydroxy-(5Z,8Z,12E,14Z)-eicosatetraenoate + NAD(+) = 11-oxo-(5Z,8Z,12E,14Z)-eicosatetraenoate + NADH + H(+)</text>
        <dbReference type="Rhea" id="RHEA:48640"/>
        <dbReference type="ChEBI" id="CHEBI:15378"/>
        <dbReference type="ChEBI" id="CHEBI:57540"/>
        <dbReference type="ChEBI" id="CHEBI:57945"/>
        <dbReference type="ChEBI" id="CHEBI:78836"/>
        <dbReference type="ChEBI" id="CHEBI:90697"/>
    </reaction>
    <physiologicalReaction direction="left-to-right" evidence="13">
        <dbReference type="Rhea" id="RHEA:48641"/>
    </physiologicalReaction>
</comment>
<reference evidence="24" key="1">
    <citation type="submission" date="2022-11" db="EMBL/GenBank/DDBJ databases">
        <title>Centuries of genome instability and evolution in soft-shell clam transmissible cancer (bioRxiv).</title>
        <authorList>
            <person name="Hart S.F.M."/>
            <person name="Yonemitsu M.A."/>
            <person name="Giersch R.M."/>
            <person name="Beal B.F."/>
            <person name="Arriagada G."/>
            <person name="Davis B.W."/>
            <person name="Ostrander E.A."/>
            <person name="Goff S.P."/>
            <person name="Metzger M.J."/>
        </authorList>
    </citation>
    <scope>NUCLEOTIDE SEQUENCE</scope>
    <source>
        <strain evidence="24">MELC-2E11</strain>
        <tissue evidence="24">Siphon/mantle</tissue>
    </source>
</reference>
<evidence type="ECO:0000256" key="12">
    <source>
        <dbReference type="ARBA" id="ARBA00048140"/>
    </source>
</evidence>
<keyword evidence="23" id="KW-0812">Transmembrane</keyword>
<keyword evidence="2" id="KW-0560">Oxidoreductase</keyword>
<evidence type="ECO:0000256" key="11">
    <source>
        <dbReference type="ARBA" id="ARBA00048008"/>
    </source>
</evidence>
<comment type="catalytic activity">
    <reaction evidence="21">
        <text>resolvin E1 + NAD(+) = 18-oxo-resolvin E1 + NADH + H(+)</text>
        <dbReference type="Rhea" id="RHEA:49244"/>
        <dbReference type="ChEBI" id="CHEBI:15378"/>
        <dbReference type="ChEBI" id="CHEBI:57540"/>
        <dbReference type="ChEBI" id="CHEBI:57945"/>
        <dbReference type="ChEBI" id="CHEBI:91000"/>
        <dbReference type="ChEBI" id="CHEBI:91001"/>
    </reaction>
    <physiologicalReaction direction="left-to-right" evidence="21">
        <dbReference type="Rhea" id="RHEA:49245"/>
    </physiologicalReaction>
</comment>
<evidence type="ECO:0000256" key="23">
    <source>
        <dbReference type="SAM" id="Phobius"/>
    </source>
</evidence>
<evidence type="ECO:0000256" key="20">
    <source>
        <dbReference type="ARBA" id="ARBA00049151"/>
    </source>
</evidence>
<comment type="catalytic activity">
    <reaction evidence="14">
        <text>resolvin D1 + NAD(+) = 17-oxoresolvin D1 + NADH + H(+)</text>
        <dbReference type="Rhea" id="RHEA:50128"/>
        <dbReference type="ChEBI" id="CHEBI:15378"/>
        <dbReference type="ChEBI" id="CHEBI:57540"/>
        <dbReference type="ChEBI" id="CHEBI:57945"/>
        <dbReference type="ChEBI" id="CHEBI:132079"/>
        <dbReference type="ChEBI" id="CHEBI:132081"/>
    </reaction>
    <physiologicalReaction direction="left-to-right" evidence="14">
        <dbReference type="Rhea" id="RHEA:50129"/>
    </physiologicalReaction>
</comment>
<evidence type="ECO:0000313" key="25">
    <source>
        <dbReference type="Proteomes" id="UP001164746"/>
    </source>
</evidence>
<dbReference type="EMBL" id="CP111025">
    <property type="protein sequence ID" value="WAR25005.1"/>
    <property type="molecule type" value="Genomic_DNA"/>
</dbReference>
<dbReference type="Gene3D" id="3.40.50.720">
    <property type="entry name" value="NAD(P)-binding Rossmann-like Domain"/>
    <property type="match status" value="1"/>
</dbReference>
<evidence type="ECO:0000256" key="8">
    <source>
        <dbReference type="ARBA" id="ARBA00045705"/>
    </source>
</evidence>
<comment type="catalytic activity">
    <reaction evidence="18">
        <text>prostaglandin E2 + NAD(+) = 15-oxoprostaglandin E2 + NADH + H(+)</text>
        <dbReference type="Rhea" id="RHEA:11876"/>
        <dbReference type="ChEBI" id="CHEBI:15378"/>
        <dbReference type="ChEBI" id="CHEBI:57400"/>
        <dbReference type="ChEBI" id="CHEBI:57540"/>
        <dbReference type="ChEBI" id="CHEBI:57945"/>
        <dbReference type="ChEBI" id="CHEBI:606564"/>
        <dbReference type="EC" id="1.1.1.141"/>
    </reaction>
    <physiologicalReaction direction="left-to-right" evidence="18">
        <dbReference type="Rhea" id="RHEA:11877"/>
    </physiologicalReaction>
</comment>
<evidence type="ECO:0000256" key="2">
    <source>
        <dbReference type="ARBA" id="ARBA00023002"/>
    </source>
</evidence>
<evidence type="ECO:0000256" key="5">
    <source>
        <dbReference type="ARBA" id="ARBA00040276"/>
    </source>
</evidence>
<evidence type="ECO:0000256" key="4">
    <source>
        <dbReference type="ARBA" id="ARBA00039060"/>
    </source>
</evidence>
<evidence type="ECO:0000256" key="18">
    <source>
        <dbReference type="ARBA" id="ARBA00048739"/>
    </source>
</evidence>
<comment type="catalytic activity">
    <reaction evidence="11">
        <text>14-hydroxy-(4Z,7Z,10Z,12E,16Z,19Z)-docosahexaenoate + NAD(+) = 14-oxo-(4Z,7Z,10Z,12E,16Z,19Z)-docosahexaenoate + NADH + H(+)</text>
        <dbReference type="Rhea" id="RHEA:48952"/>
        <dbReference type="ChEBI" id="CHEBI:15378"/>
        <dbReference type="ChEBI" id="CHEBI:57540"/>
        <dbReference type="ChEBI" id="CHEBI:57945"/>
        <dbReference type="ChEBI" id="CHEBI:90866"/>
        <dbReference type="ChEBI" id="CHEBI:90867"/>
    </reaction>
    <physiologicalReaction direction="left-to-right" evidence="11">
        <dbReference type="Rhea" id="RHEA:48953"/>
    </physiologicalReaction>
</comment>
<evidence type="ECO:0000256" key="7">
    <source>
        <dbReference type="ARBA" id="ARBA00042026"/>
    </source>
</evidence>
<dbReference type="PROSITE" id="PS00061">
    <property type="entry name" value="ADH_SHORT"/>
    <property type="match status" value="1"/>
</dbReference>
<evidence type="ECO:0000256" key="1">
    <source>
        <dbReference type="ARBA" id="ARBA00006484"/>
    </source>
</evidence>
<comment type="catalytic activity">
    <reaction evidence="17">
        <text>prostaglandin A1 + NAD(+) = 15-oxo-prostaglandin A1 + NADH + H(+)</text>
        <dbReference type="Rhea" id="RHEA:41263"/>
        <dbReference type="ChEBI" id="CHEBI:15378"/>
        <dbReference type="ChEBI" id="CHEBI:57398"/>
        <dbReference type="ChEBI" id="CHEBI:57540"/>
        <dbReference type="ChEBI" id="CHEBI:57945"/>
        <dbReference type="ChEBI" id="CHEBI:85072"/>
    </reaction>
    <physiologicalReaction direction="left-to-right" evidence="17">
        <dbReference type="Rhea" id="RHEA:41264"/>
    </physiologicalReaction>
</comment>
<sequence>MKIPGAVVIVTGGSRGLGRAFSVELLKRGARVCVADINETEGRQTEAELQRQYGADKAFFVKCDVTKEDDTKDLWRVAVERFTTVDLMVNNAGIMNETLVEETVQINLMGAMRGSMLAFEHMRRDRGGKGGVIINVASTAGLFPVFFMPTYVASKYALVGFTRSWASNPCQARFGVNWAVLCPAFADTSMLSVALDGPDPPLVTYQENKEQVIATVKTIGINSVDDVSRAFVELVEKDDNNGAVVTVEKNMGGAVYRFVKNPNCL</sequence>
<protein>
    <recommendedName>
        <fullName evidence="5">15-hydroxyprostaglandin dehydrogenase [NAD(+)]</fullName>
        <ecNumber evidence="3">1.1.1.141</ecNumber>
        <ecNumber evidence="4">1.1.1.232</ecNumber>
    </recommendedName>
    <alternativeName>
        <fullName evidence="7">Eicosanoid/docosanoid dehydrogenase [NAD(+)]</fullName>
    </alternativeName>
    <alternativeName>
        <fullName evidence="6">Prostaglandin dehydrogenase 1</fullName>
    </alternativeName>
</protein>
<comment type="catalytic activity">
    <reaction evidence="19">
        <text>resolvin D2 + NAD(+) = 16-oxoresolvin D2 + NADH + H(+)</text>
        <dbReference type="Rhea" id="RHEA:53588"/>
        <dbReference type="ChEBI" id="CHEBI:15378"/>
        <dbReference type="ChEBI" id="CHEBI:57540"/>
        <dbReference type="ChEBI" id="CHEBI:57945"/>
        <dbReference type="ChEBI" id="CHEBI:133367"/>
        <dbReference type="ChEBI" id="CHEBI:137498"/>
    </reaction>
    <physiologicalReaction direction="left-to-right" evidence="19">
        <dbReference type="Rhea" id="RHEA:53589"/>
    </physiologicalReaction>
</comment>
<evidence type="ECO:0000256" key="15">
    <source>
        <dbReference type="ARBA" id="ARBA00048393"/>
    </source>
</evidence>
<comment type="catalytic activity">
    <reaction evidence="10">
        <text>resolvin D1 + NAD(+) = 8-oxoresolvin D1 + NADH + H(+)</text>
        <dbReference type="Rhea" id="RHEA:50124"/>
        <dbReference type="ChEBI" id="CHEBI:15378"/>
        <dbReference type="ChEBI" id="CHEBI:57540"/>
        <dbReference type="ChEBI" id="CHEBI:57945"/>
        <dbReference type="ChEBI" id="CHEBI:132079"/>
        <dbReference type="ChEBI" id="CHEBI:132080"/>
    </reaction>
    <physiologicalReaction direction="left-to-right" evidence="10">
        <dbReference type="Rhea" id="RHEA:50125"/>
    </physiologicalReaction>
</comment>
<keyword evidence="25" id="KW-1185">Reference proteome</keyword>
<dbReference type="InterPro" id="IPR020904">
    <property type="entry name" value="Sc_DH/Rdtase_CS"/>
</dbReference>
<accession>A0ABY7FSL5</accession>
<gene>
    <name evidence="24" type="ORF">MAR_010709</name>
</gene>
<evidence type="ECO:0000256" key="16">
    <source>
        <dbReference type="ARBA" id="ARBA00048535"/>
    </source>
</evidence>
<dbReference type="SUPFAM" id="SSF51735">
    <property type="entry name" value="NAD(P)-binding Rossmann-fold domains"/>
    <property type="match status" value="1"/>
</dbReference>
<comment type="catalytic activity">
    <reaction evidence="9">
        <text>prostaglandin E1 + NAD(+) = 15-oxoprostaglandin E1 + NADH + H(+)</text>
        <dbReference type="Rhea" id="RHEA:16477"/>
        <dbReference type="ChEBI" id="CHEBI:15378"/>
        <dbReference type="ChEBI" id="CHEBI:57397"/>
        <dbReference type="ChEBI" id="CHEBI:57401"/>
        <dbReference type="ChEBI" id="CHEBI:57540"/>
        <dbReference type="ChEBI" id="CHEBI:57945"/>
    </reaction>
    <physiologicalReaction direction="left-to-right" evidence="9">
        <dbReference type="Rhea" id="RHEA:16478"/>
    </physiologicalReaction>
</comment>
<evidence type="ECO:0000256" key="6">
    <source>
        <dbReference type="ARBA" id="ARBA00041812"/>
    </source>
</evidence>
<evidence type="ECO:0000256" key="19">
    <source>
        <dbReference type="ARBA" id="ARBA00048921"/>
    </source>
</evidence>
<dbReference type="InterPro" id="IPR036291">
    <property type="entry name" value="NAD(P)-bd_dom_sf"/>
</dbReference>